<dbReference type="Proteomes" id="UP000295468">
    <property type="component" value="Unassembled WGS sequence"/>
</dbReference>
<keyword evidence="1" id="KW-0472">Membrane</keyword>
<reference evidence="2 3" key="1">
    <citation type="submission" date="2019-03" db="EMBL/GenBank/DDBJ databases">
        <title>Genomic Encyclopedia of Archaeal and Bacterial Type Strains, Phase II (KMG-II): from individual species to whole genera.</title>
        <authorList>
            <person name="Goeker M."/>
        </authorList>
    </citation>
    <scope>NUCLEOTIDE SEQUENCE [LARGE SCALE GENOMIC DNA]</scope>
    <source>
        <strain evidence="2 3">DSM 18435</strain>
    </source>
</reference>
<evidence type="ECO:0000256" key="1">
    <source>
        <dbReference type="SAM" id="Phobius"/>
    </source>
</evidence>
<protein>
    <submittedName>
        <fullName evidence="2">Uncharacterized protein</fullName>
    </submittedName>
</protein>
<feature type="transmembrane region" description="Helical" evidence="1">
    <location>
        <begin position="126"/>
        <end position="147"/>
    </location>
</feature>
<accession>A0A4R6TSH5</accession>
<dbReference type="OrthoDB" id="850482at2"/>
<name>A0A4R6TSH5_9FLAO</name>
<dbReference type="AlphaFoldDB" id="A0A4R6TSH5"/>
<feature type="transmembrane region" description="Helical" evidence="1">
    <location>
        <begin position="53"/>
        <end position="75"/>
    </location>
</feature>
<feature type="transmembrane region" description="Helical" evidence="1">
    <location>
        <begin position="154"/>
        <end position="172"/>
    </location>
</feature>
<keyword evidence="3" id="KW-1185">Reference proteome</keyword>
<gene>
    <name evidence="2" type="ORF">CLV82_1115</name>
</gene>
<feature type="transmembrane region" description="Helical" evidence="1">
    <location>
        <begin position="12"/>
        <end position="33"/>
    </location>
</feature>
<keyword evidence="1" id="KW-0812">Transmembrane</keyword>
<proteinExistence type="predicted"/>
<dbReference type="EMBL" id="SNYI01000001">
    <property type="protein sequence ID" value="TDQ33277.1"/>
    <property type="molecule type" value="Genomic_DNA"/>
</dbReference>
<keyword evidence="1" id="KW-1133">Transmembrane helix</keyword>
<organism evidence="2 3">
    <name type="scientific">Zeaxanthinibacter enoshimensis</name>
    <dbReference type="NCBI Taxonomy" id="392009"/>
    <lineage>
        <taxon>Bacteria</taxon>
        <taxon>Pseudomonadati</taxon>
        <taxon>Bacteroidota</taxon>
        <taxon>Flavobacteriia</taxon>
        <taxon>Flavobacteriales</taxon>
        <taxon>Flavobacteriaceae</taxon>
        <taxon>Zeaxanthinibacter</taxon>
    </lineage>
</organism>
<evidence type="ECO:0000313" key="3">
    <source>
        <dbReference type="Proteomes" id="UP000295468"/>
    </source>
</evidence>
<sequence length="230" mass="26499">MSVNLSPYHILKYLLGFTLILSVGNLFSILSKLNSENRVLLSLGELFDFNTEANIPTLFSTILILLCSAALYYIYNGMEKDSRNRRCWLILSGVFLFLAIDETASIHERLIPLMRENFELSGYLYYAWIIPYSVLLFILGIIMIPFMYRLPRKIQFLILLSGILFLSGSLGMEMLGGKQSELMGDKNYTYALYYTIEEFLEMTGMTTFLYALLTYIVQHTTANKLKVNFK</sequence>
<feature type="transmembrane region" description="Helical" evidence="1">
    <location>
        <begin position="192"/>
        <end position="217"/>
    </location>
</feature>
<comment type="caution">
    <text evidence="2">The sequence shown here is derived from an EMBL/GenBank/DDBJ whole genome shotgun (WGS) entry which is preliminary data.</text>
</comment>
<dbReference type="RefSeq" id="WP_133643278.1">
    <property type="nucleotide sequence ID" value="NZ_SNYI01000001.1"/>
</dbReference>
<evidence type="ECO:0000313" key="2">
    <source>
        <dbReference type="EMBL" id="TDQ33277.1"/>
    </source>
</evidence>
<feature type="transmembrane region" description="Helical" evidence="1">
    <location>
        <begin position="87"/>
        <end position="106"/>
    </location>
</feature>